<feature type="region of interest" description="Disordered" evidence="1">
    <location>
        <begin position="36"/>
        <end position="56"/>
    </location>
</feature>
<evidence type="ECO:0000313" key="3">
    <source>
        <dbReference type="Proteomes" id="UP000299102"/>
    </source>
</evidence>
<sequence>MRSGDTRKWVQRNHSLSTIACKVSLTTNNSRIIKSERSPRLNLGAPRPSPRSPPAEQCRRLSPHFGFCFTVTSEYGFLRCVGKMMESVSMFRLVYCSASSTSGGTTASIPLQFINGTSACTYELHILQSRRRGHAFHIFHVWAPYALGTPIRGRTV</sequence>
<dbReference type="EMBL" id="BGZK01000302">
    <property type="protein sequence ID" value="GBP35382.1"/>
    <property type="molecule type" value="Genomic_DNA"/>
</dbReference>
<evidence type="ECO:0000256" key="1">
    <source>
        <dbReference type="SAM" id="MobiDB-lite"/>
    </source>
</evidence>
<accession>A0A4C1VAI5</accession>
<reference evidence="2 3" key="1">
    <citation type="journal article" date="2019" name="Commun. Biol.">
        <title>The bagworm genome reveals a unique fibroin gene that provides high tensile strength.</title>
        <authorList>
            <person name="Kono N."/>
            <person name="Nakamura H."/>
            <person name="Ohtoshi R."/>
            <person name="Tomita M."/>
            <person name="Numata K."/>
            <person name="Arakawa K."/>
        </authorList>
    </citation>
    <scope>NUCLEOTIDE SEQUENCE [LARGE SCALE GENOMIC DNA]</scope>
</reference>
<evidence type="ECO:0000313" key="2">
    <source>
        <dbReference type="EMBL" id="GBP35382.1"/>
    </source>
</evidence>
<dbReference type="Proteomes" id="UP000299102">
    <property type="component" value="Unassembled WGS sequence"/>
</dbReference>
<protein>
    <submittedName>
        <fullName evidence="2">Uncharacterized protein</fullName>
    </submittedName>
</protein>
<keyword evidence="3" id="KW-1185">Reference proteome</keyword>
<organism evidence="2 3">
    <name type="scientific">Eumeta variegata</name>
    <name type="common">Bagworm moth</name>
    <name type="synonym">Eumeta japonica</name>
    <dbReference type="NCBI Taxonomy" id="151549"/>
    <lineage>
        <taxon>Eukaryota</taxon>
        <taxon>Metazoa</taxon>
        <taxon>Ecdysozoa</taxon>
        <taxon>Arthropoda</taxon>
        <taxon>Hexapoda</taxon>
        <taxon>Insecta</taxon>
        <taxon>Pterygota</taxon>
        <taxon>Neoptera</taxon>
        <taxon>Endopterygota</taxon>
        <taxon>Lepidoptera</taxon>
        <taxon>Glossata</taxon>
        <taxon>Ditrysia</taxon>
        <taxon>Tineoidea</taxon>
        <taxon>Psychidae</taxon>
        <taxon>Oiketicinae</taxon>
        <taxon>Eumeta</taxon>
    </lineage>
</organism>
<gene>
    <name evidence="2" type="ORF">EVAR_20755_1</name>
</gene>
<comment type="caution">
    <text evidence="2">The sequence shown here is derived from an EMBL/GenBank/DDBJ whole genome shotgun (WGS) entry which is preliminary data.</text>
</comment>
<proteinExistence type="predicted"/>
<name>A0A4C1VAI5_EUMVA</name>
<dbReference type="AlphaFoldDB" id="A0A4C1VAI5"/>